<sequence length="413" mass="45270">MARTKAVLGAGARLSDYLSASLLARIYPAAMIGEILDEHGCNSKRIRSLPAVPGVYFCMALSLYPEAAYEQVFAVVSQGLSWMQGNDSEATIAKSSISEMRSKIGYIPLQNLVARACLPLADAKRHPDAFYARLRLVAIDGSNLEVADEPDNVKAFGYPGSRTGHAGYPQAQCAVLVECASHAILAAHLGAYRESEWAICKPLLARLEAGMLCLADRGFNGYTHWAAAQATGAQLLWRCPNNRKLPVVKALSDGSYLSMIYPSGTLSKKQRQASTEGIAVRVIDYALPNATEAQPRYRLLTTLLDEETAPALELAALYHQCWEVEAVFDELKTHLLQKRRVLRSKTADLVRQEFYGWVLAHYAVRWLMHQAATEHCRPDRSLSFTANVQLLRCAQPQSGAFPPSAASITSAMV</sequence>
<dbReference type="PANTHER" id="PTHR37529:SF1">
    <property type="entry name" value="TRANSPOSASE INSG FOR INSERTION SEQUENCE ELEMENT IS4-RELATED"/>
    <property type="match status" value="1"/>
</dbReference>
<evidence type="ECO:0000313" key="4">
    <source>
        <dbReference type="Proteomes" id="UP000286806"/>
    </source>
</evidence>
<feature type="domain" description="Transposase IS4-like" evidence="1">
    <location>
        <begin position="135"/>
        <end position="361"/>
    </location>
</feature>
<name>A0A401JI00_9PROT</name>
<evidence type="ECO:0000259" key="2">
    <source>
        <dbReference type="Pfam" id="PF13006"/>
    </source>
</evidence>
<dbReference type="Proteomes" id="UP000286806">
    <property type="component" value="Unassembled WGS sequence"/>
</dbReference>
<gene>
    <name evidence="3" type="ORF">SFMTTN_3488</name>
</gene>
<dbReference type="InterPro" id="IPR002559">
    <property type="entry name" value="Transposase_11"/>
</dbReference>
<dbReference type="Gene3D" id="3.90.350.10">
    <property type="entry name" value="Transposase Inhibitor Protein From Tn5, Chain A, domain 1"/>
    <property type="match status" value="1"/>
</dbReference>
<feature type="domain" description="Transposase IS4 N-terminal" evidence="2">
    <location>
        <begin position="20"/>
        <end position="112"/>
    </location>
</feature>
<reference evidence="3 4" key="1">
    <citation type="journal article" date="2019" name="Front. Microbiol.">
        <title>Genomes of Neutrophilic Sulfur-Oxidizing Chemolithoautotrophs Representing 9 Proteobacterial Species From 8 Genera.</title>
        <authorList>
            <person name="Watanabe T."/>
            <person name="Kojima H."/>
            <person name="Umezawa K."/>
            <person name="Hori C."/>
            <person name="Takasuka T.E."/>
            <person name="Kato Y."/>
            <person name="Fukui M."/>
        </authorList>
    </citation>
    <scope>NUCLEOTIDE SEQUENCE [LARGE SCALE GENOMIC DNA]</scope>
    <source>
        <strain evidence="3 4">TTN</strain>
    </source>
</reference>
<dbReference type="EMBL" id="BGOW01000051">
    <property type="protein sequence ID" value="GBL47646.1"/>
    <property type="molecule type" value="Genomic_DNA"/>
</dbReference>
<dbReference type="RefSeq" id="WP_124706402.1">
    <property type="nucleotide sequence ID" value="NZ_BGOW01000051.1"/>
</dbReference>
<keyword evidence="4" id="KW-1185">Reference proteome</keyword>
<dbReference type="PANTHER" id="PTHR37529">
    <property type="entry name" value="TRANSPOSASE INSG FOR INSERTION SEQUENCE ELEMENT IS4-RELATED"/>
    <property type="match status" value="1"/>
</dbReference>
<dbReference type="SUPFAM" id="SSF53098">
    <property type="entry name" value="Ribonuclease H-like"/>
    <property type="match status" value="1"/>
</dbReference>
<dbReference type="NCBIfam" id="NF033592">
    <property type="entry name" value="transpos_IS4_1"/>
    <property type="match status" value="1"/>
</dbReference>
<organism evidence="3 4">
    <name type="scientific">Sulfuriferula multivorans</name>
    <dbReference type="NCBI Taxonomy" id="1559896"/>
    <lineage>
        <taxon>Bacteria</taxon>
        <taxon>Pseudomonadati</taxon>
        <taxon>Pseudomonadota</taxon>
        <taxon>Betaproteobacteria</taxon>
        <taxon>Nitrosomonadales</taxon>
        <taxon>Sulfuricellaceae</taxon>
        <taxon>Sulfuriferula</taxon>
    </lineage>
</organism>
<evidence type="ECO:0000259" key="1">
    <source>
        <dbReference type="Pfam" id="PF01609"/>
    </source>
</evidence>
<dbReference type="GO" id="GO:0006313">
    <property type="term" value="P:DNA transposition"/>
    <property type="evidence" value="ECO:0007669"/>
    <property type="project" value="InterPro"/>
</dbReference>
<protein>
    <submittedName>
        <fullName evidence="3">Mobile element protein</fullName>
    </submittedName>
</protein>
<dbReference type="GO" id="GO:0004803">
    <property type="term" value="F:transposase activity"/>
    <property type="evidence" value="ECO:0007669"/>
    <property type="project" value="InterPro"/>
</dbReference>
<dbReference type="OrthoDB" id="9796012at2"/>
<dbReference type="InterPro" id="IPR024473">
    <property type="entry name" value="Transposases_IS4_N"/>
</dbReference>
<evidence type="ECO:0000313" key="3">
    <source>
        <dbReference type="EMBL" id="GBL47646.1"/>
    </source>
</evidence>
<dbReference type="InterPro" id="IPR012337">
    <property type="entry name" value="RNaseH-like_sf"/>
</dbReference>
<dbReference type="AlphaFoldDB" id="A0A401JI00"/>
<dbReference type="GO" id="GO:0003677">
    <property type="term" value="F:DNA binding"/>
    <property type="evidence" value="ECO:0007669"/>
    <property type="project" value="InterPro"/>
</dbReference>
<proteinExistence type="predicted"/>
<dbReference type="Pfam" id="PF01609">
    <property type="entry name" value="DDE_Tnp_1"/>
    <property type="match status" value="1"/>
</dbReference>
<dbReference type="InterPro" id="IPR047952">
    <property type="entry name" value="Transpos_IS4"/>
</dbReference>
<dbReference type="Pfam" id="PF13006">
    <property type="entry name" value="Nterm_IS4"/>
    <property type="match status" value="1"/>
</dbReference>
<accession>A0A401JI00</accession>
<comment type="caution">
    <text evidence="3">The sequence shown here is derived from an EMBL/GenBank/DDBJ whole genome shotgun (WGS) entry which is preliminary data.</text>
</comment>